<dbReference type="Proteomes" id="UP000479000">
    <property type="component" value="Unassembled WGS sequence"/>
</dbReference>
<reference evidence="1 2" key="1">
    <citation type="submission" date="2020-02" db="EMBL/GenBank/DDBJ databases">
        <authorList>
            <person name="Ferguson B K."/>
        </authorList>
    </citation>
    <scope>NUCLEOTIDE SEQUENCE [LARGE SCALE GENOMIC DNA]</scope>
</reference>
<dbReference type="AlphaFoldDB" id="A0A6H5GXQ3"/>
<proteinExistence type="predicted"/>
<accession>A0A6H5GXQ3</accession>
<gene>
    <name evidence="1" type="ORF">NTEN_LOCUS14624</name>
</gene>
<keyword evidence="2" id="KW-1185">Reference proteome</keyword>
<organism evidence="1 2">
    <name type="scientific">Nesidiocoris tenuis</name>
    <dbReference type="NCBI Taxonomy" id="355587"/>
    <lineage>
        <taxon>Eukaryota</taxon>
        <taxon>Metazoa</taxon>
        <taxon>Ecdysozoa</taxon>
        <taxon>Arthropoda</taxon>
        <taxon>Hexapoda</taxon>
        <taxon>Insecta</taxon>
        <taxon>Pterygota</taxon>
        <taxon>Neoptera</taxon>
        <taxon>Paraneoptera</taxon>
        <taxon>Hemiptera</taxon>
        <taxon>Heteroptera</taxon>
        <taxon>Panheteroptera</taxon>
        <taxon>Cimicomorpha</taxon>
        <taxon>Miridae</taxon>
        <taxon>Dicyphina</taxon>
        <taxon>Nesidiocoris</taxon>
    </lineage>
</organism>
<evidence type="ECO:0000313" key="1">
    <source>
        <dbReference type="EMBL" id="CAB0009483.1"/>
    </source>
</evidence>
<dbReference type="EMBL" id="CADCXU010021818">
    <property type="protein sequence ID" value="CAB0009483.1"/>
    <property type="molecule type" value="Genomic_DNA"/>
</dbReference>
<sequence length="122" mass="14140">MDVKFRCENDVVMVYNEKTTFFRVKNANEKCPFECGGYPYDVTVRTRLHIGMIFKEIKFCSSNANISSLESNFIQLSSSMIMSIRRGELAEKHKIQRSEISTTNSDYHVTEITLNDKTRVII</sequence>
<evidence type="ECO:0000313" key="2">
    <source>
        <dbReference type="Proteomes" id="UP000479000"/>
    </source>
</evidence>
<name>A0A6H5GXQ3_9HEMI</name>
<protein>
    <submittedName>
        <fullName evidence="1">Uncharacterized protein</fullName>
    </submittedName>
</protein>